<sequence>MSNNLELKVTLSALDKATAPFKSIIATNKKLAQSIANAKKNLKALENQKKVIANFQALKKSVAINNAELAKAQNEAQKLSAKFAQLATPTTKMRKEMQQAQARVKALKNEKTNLQRKVNETKTTLDKYGISTRNLGSANAMLNEKIKSANRALTEQNRQLKRNADTQARLNKARSSYDKTLSMRDKMAGGAMKAGIARGAILGAEVAMLKPAMEFEKSFSKVQALTRLDKVKDAETIKALRDQAINLGATTAFLSSEVADAQGYLAMAGFTPEQIQASLKSVLNTALASGVDLARVSDVASDISSGFKIPASEMGRVADVLTLTFTTSNTSLETLYETMKEGGPIMTSLGQSFESSAAMAGLLGNVGIKGSSAGTALQNIGLNMINNKQLKKLGVQVQDAKGNMRQIPEILADIKKKTDKMGTAQRSNVIKNIFGKIPVAAAMELISQADGALQNYENSIKNASGTVDKVSQTMADNLSGDIKSLLSAKEALGISIFDQNNTLLRGFTASLTEMLRGINEWIKANPELAKTIFKLVTFTTLFLAGLSAIGLALVAIIGPLAATKLSLSILGIKFGNVSEKGKAISKMFASWRSLFSRLGVGLKLIAKGIIALWNPMTYLRGAIKVITGAFSLLIRTLKLLRIVFITNPIGLFITAVIAGAILIYKYWDQVSAFFGGFWEGLKTGMLPILEKFGPLGDAFGVVVGWVEKAVKWFTDLLSPVQSASEDLDKAASAGYKFGEWLAKGIDLVTKPLQWVIDSIKWVIDNVDKINPFSDESLKNMPKVENISSNAPYQQRAGQITSVINIASYNGMLKQSKATGGYTGSGAKYNPAGIVHRGEFVFNKEATSRLGTGFLSTLHNAKSARAGMLAVGLSAGIANAQPLKIDNRAPLSARSATVASAPMTVNITINAGVNQNADDIAKAVQRELARIENQRQARNRSRLADRD</sequence>
<keyword evidence="1" id="KW-1188">Viral release from host cell</keyword>
<keyword evidence="2" id="KW-0175">Coiled coil</keyword>
<reference evidence="5" key="1">
    <citation type="submission" date="2022-07" db="EMBL/GenBank/DDBJ databases">
        <title>Genome-based characterization of novel serogroup A variants of Pasteurella multocida.</title>
        <authorList>
            <person name="Prajapati A."/>
            <person name="Yogisharadhya R."/>
            <person name="Mohanty N."/>
            <person name="Chanda M."/>
            <person name="Mendem S.K."/>
            <person name="Siddaramappa S."/>
            <person name="Shivachandra S.B."/>
        </authorList>
    </citation>
    <scope>NUCLEOTIDE SEQUENCE</scope>
    <source>
        <strain evidence="5">NIVEDIPm19</strain>
    </source>
</reference>
<organism evidence="5 6">
    <name type="scientific">Pasteurella multocida</name>
    <dbReference type="NCBI Taxonomy" id="747"/>
    <lineage>
        <taxon>Bacteria</taxon>
        <taxon>Pseudomonadati</taxon>
        <taxon>Pseudomonadota</taxon>
        <taxon>Gammaproteobacteria</taxon>
        <taxon>Pasteurellales</taxon>
        <taxon>Pasteurellaceae</taxon>
        <taxon>Pasteurella</taxon>
    </lineage>
</organism>
<dbReference type="InterPro" id="IPR010090">
    <property type="entry name" value="Phage_tape_meas"/>
</dbReference>
<evidence type="ECO:0000313" key="5">
    <source>
        <dbReference type="EMBL" id="MDA5624247.1"/>
    </source>
</evidence>
<name>A0A9X3URY2_PASMD</name>
<gene>
    <name evidence="5" type="ORF">NM948_12000</name>
</gene>
<feature type="transmembrane region" description="Helical" evidence="3">
    <location>
        <begin position="649"/>
        <end position="667"/>
    </location>
</feature>
<feature type="coiled-coil region" evidence="2">
    <location>
        <begin position="913"/>
        <end position="940"/>
    </location>
</feature>
<dbReference type="AlphaFoldDB" id="A0A9X3URY2"/>
<evidence type="ECO:0000256" key="1">
    <source>
        <dbReference type="ARBA" id="ARBA00022612"/>
    </source>
</evidence>
<dbReference type="RefSeq" id="WP_195189179.1">
    <property type="nucleotide sequence ID" value="NZ_JADMLJ010000042.1"/>
</dbReference>
<protein>
    <submittedName>
        <fullName evidence="5">Phage tail tape measure protein</fullName>
    </submittedName>
</protein>
<dbReference type="Gene3D" id="1.10.287.1490">
    <property type="match status" value="1"/>
</dbReference>
<evidence type="ECO:0000259" key="4">
    <source>
        <dbReference type="Pfam" id="PF10145"/>
    </source>
</evidence>
<feature type="transmembrane region" description="Helical" evidence="3">
    <location>
        <begin position="535"/>
        <end position="562"/>
    </location>
</feature>
<dbReference type="PANTHER" id="PTHR37813">
    <property type="entry name" value="FELS-2 PROPHAGE PROTEIN"/>
    <property type="match status" value="1"/>
</dbReference>
<keyword evidence="3" id="KW-1133">Transmembrane helix</keyword>
<feature type="coiled-coil region" evidence="2">
    <location>
        <begin position="28"/>
        <end position="170"/>
    </location>
</feature>
<keyword evidence="3" id="KW-0472">Membrane</keyword>
<evidence type="ECO:0000256" key="2">
    <source>
        <dbReference type="SAM" id="Coils"/>
    </source>
</evidence>
<feature type="domain" description="Phage tail tape measure protein" evidence="4">
    <location>
        <begin position="241"/>
        <end position="435"/>
    </location>
</feature>
<accession>A0A9X3URY2</accession>
<dbReference type="PANTHER" id="PTHR37813:SF1">
    <property type="entry name" value="FELS-2 PROPHAGE PROTEIN"/>
    <property type="match status" value="1"/>
</dbReference>
<dbReference type="EMBL" id="JANJHC010000043">
    <property type="protein sequence ID" value="MDA5624247.1"/>
    <property type="molecule type" value="Genomic_DNA"/>
</dbReference>
<comment type="caution">
    <text evidence="5">The sequence shown here is derived from an EMBL/GenBank/DDBJ whole genome shotgun (WGS) entry which is preliminary data.</text>
</comment>
<dbReference type="Proteomes" id="UP001145481">
    <property type="component" value="Unassembled WGS sequence"/>
</dbReference>
<keyword evidence="3" id="KW-0812">Transmembrane</keyword>
<proteinExistence type="predicted"/>
<dbReference type="Pfam" id="PF10145">
    <property type="entry name" value="PhageMin_Tail"/>
    <property type="match status" value="1"/>
</dbReference>
<evidence type="ECO:0000256" key="3">
    <source>
        <dbReference type="SAM" id="Phobius"/>
    </source>
</evidence>
<dbReference type="NCBIfam" id="TIGR01760">
    <property type="entry name" value="tape_meas_TP901"/>
    <property type="match status" value="1"/>
</dbReference>
<evidence type="ECO:0000313" key="6">
    <source>
        <dbReference type="Proteomes" id="UP001145481"/>
    </source>
</evidence>